<proteinExistence type="predicted"/>
<reference evidence="1 2" key="1">
    <citation type="journal article" date="2017" name="Front. Microbiol.">
        <title>Strong Genomic and Phenotypic Heterogeneity in the Aeromonas sobria Species Complex.</title>
        <authorList>
            <person name="Gauthier J."/>
            <person name="Vincent A.T."/>
            <person name="Charette S.J."/>
            <person name="Derome N."/>
        </authorList>
    </citation>
    <scope>NUCLEOTIDE SEQUENCE [LARGE SCALE GENOMIC DNA]</scope>
    <source>
        <strain evidence="1 2">TM18</strain>
    </source>
</reference>
<organism evidence="1 2">
    <name type="scientific">Aeromonas sobria</name>
    <dbReference type="NCBI Taxonomy" id="646"/>
    <lineage>
        <taxon>Bacteria</taxon>
        <taxon>Pseudomonadati</taxon>
        <taxon>Pseudomonadota</taxon>
        <taxon>Gammaproteobacteria</taxon>
        <taxon>Aeromonadales</taxon>
        <taxon>Aeromonadaceae</taxon>
        <taxon>Aeromonas</taxon>
    </lineage>
</organism>
<accession>A0A2N3IQV7</accession>
<sequence length="417" mass="47935">MAATVYSCQLHESKGLCRIIHFSGLEFDLIIHPYVYGEPLVTTQPLYFLEDIGSIAKLSVEHPKKITDIEMEYLIDNYLFEYSLSDETSKVCAKITAPAFWHPDYRDFYQYHDKRNTRALTLDPYNDDSILEITDIDGNEWAFSDYCFPKEFIDDALSESALKIKAIYKRQVIVKIIPNWERDGYFGKLRLVECDGTLLDYTQALSLDCINFYNIKDKSVFRVESNLDKSVLELSIQNVNCNQIYSPTLLSYYFSGLRERNCLLSFMGYYNVLEHCFEEASIILKNHNASEKISLRMVLSFIATHGELFEFITSSSRDLPCNIAKDIETSSSVKIKGVVVNNDTSALENISDWLYEIRCAVVHSKKRRRGKIEAIFEPYSSQSENISSALIVIKWLSQKCILKYDELSEAVGLISEA</sequence>
<gene>
    <name evidence="1" type="ORF">CJP16_19035</name>
</gene>
<protein>
    <submittedName>
        <fullName evidence="1">Uncharacterized protein</fullName>
    </submittedName>
</protein>
<name>A0A2N3IQV7_AERSO</name>
<comment type="caution">
    <text evidence="1">The sequence shown here is derived from an EMBL/GenBank/DDBJ whole genome shotgun (WGS) entry which is preliminary data.</text>
</comment>
<evidence type="ECO:0000313" key="1">
    <source>
        <dbReference type="EMBL" id="PKQ73880.1"/>
    </source>
</evidence>
<dbReference type="RefSeq" id="WP_101325966.1">
    <property type="nucleotide sequence ID" value="NZ_NQMM01000052.1"/>
</dbReference>
<dbReference type="AlphaFoldDB" id="A0A2N3IQV7"/>
<dbReference type="Proteomes" id="UP000233467">
    <property type="component" value="Unassembled WGS sequence"/>
</dbReference>
<evidence type="ECO:0000313" key="2">
    <source>
        <dbReference type="Proteomes" id="UP000233467"/>
    </source>
</evidence>
<dbReference type="EMBL" id="NQMM01000052">
    <property type="protein sequence ID" value="PKQ73880.1"/>
    <property type="molecule type" value="Genomic_DNA"/>
</dbReference>
<keyword evidence="2" id="KW-1185">Reference proteome</keyword>